<dbReference type="GO" id="GO:0008757">
    <property type="term" value="F:S-adenosylmethionine-dependent methyltransferase activity"/>
    <property type="evidence" value="ECO:0007669"/>
    <property type="project" value="InterPro"/>
</dbReference>
<organism evidence="2 3">
    <name type="scientific">Amycolatopsis marina</name>
    <dbReference type="NCBI Taxonomy" id="490629"/>
    <lineage>
        <taxon>Bacteria</taxon>
        <taxon>Bacillati</taxon>
        <taxon>Actinomycetota</taxon>
        <taxon>Actinomycetes</taxon>
        <taxon>Pseudonocardiales</taxon>
        <taxon>Pseudonocardiaceae</taxon>
        <taxon>Amycolatopsis</taxon>
    </lineage>
</organism>
<evidence type="ECO:0000313" key="2">
    <source>
        <dbReference type="EMBL" id="SFA73154.1"/>
    </source>
</evidence>
<dbReference type="InterPro" id="IPR013216">
    <property type="entry name" value="Methyltransf_11"/>
</dbReference>
<dbReference type="EMBL" id="FOKG01000001">
    <property type="protein sequence ID" value="SFA73154.1"/>
    <property type="molecule type" value="Genomic_DNA"/>
</dbReference>
<proteinExistence type="predicted"/>
<dbReference type="CDD" id="cd02440">
    <property type="entry name" value="AdoMet_MTases"/>
    <property type="match status" value="1"/>
</dbReference>
<accession>A0A1I0V9U5</accession>
<keyword evidence="3" id="KW-1185">Reference proteome</keyword>
<dbReference type="GO" id="GO:0032259">
    <property type="term" value="P:methylation"/>
    <property type="evidence" value="ECO:0007669"/>
    <property type="project" value="UniProtKB-KW"/>
</dbReference>
<protein>
    <submittedName>
        <fullName evidence="2">Methyltransferase domain-containing protein</fullName>
    </submittedName>
</protein>
<reference evidence="3" key="1">
    <citation type="submission" date="2016-10" db="EMBL/GenBank/DDBJ databases">
        <authorList>
            <person name="Varghese N."/>
            <person name="Submissions S."/>
        </authorList>
    </citation>
    <scope>NUCLEOTIDE SEQUENCE [LARGE SCALE GENOMIC DNA]</scope>
    <source>
        <strain evidence="3">CGMCC 4.3568</strain>
    </source>
</reference>
<sequence length="264" mass="29328">MRLRRVGAGAVRALNRPENRLAIPESAATLAVMDFGDFDARGYRTVDVRTGYGEWVASYEDTVQDTMDIALLDRLTEPSWASAQRAADLGCGTGRTGAWLREHGVRAIDGVDLTPQMLAVARERGAHDRLIEADVTATGLAAGTYDLLISSLVDEHLSDLRPFYHEAWRLAADKAHFVVVAFHPHFIMASGMPTHYRNHAGEDVAISTTVHLLSDHVGAALEAGWQLAELRERVVDDEWVAVKPKWERFRNHPVSAAFVWRRLP</sequence>
<keyword evidence="2" id="KW-0808">Transferase</keyword>
<dbReference type="Pfam" id="PF08241">
    <property type="entry name" value="Methyltransf_11"/>
    <property type="match status" value="1"/>
</dbReference>
<dbReference type="AlphaFoldDB" id="A0A1I0V9U5"/>
<dbReference type="Proteomes" id="UP000243799">
    <property type="component" value="Unassembled WGS sequence"/>
</dbReference>
<dbReference type="PANTHER" id="PTHR43861">
    <property type="entry name" value="TRANS-ACONITATE 2-METHYLTRANSFERASE-RELATED"/>
    <property type="match status" value="1"/>
</dbReference>
<name>A0A1I0V9U5_9PSEU</name>
<evidence type="ECO:0000313" key="3">
    <source>
        <dbReference type="Proteomes" id="UP000243799"/>
    </source>
</evidence>
<dbReference type="STRING" id="490629.SAMN05216266_101106"/>
<keyword evidence="2" id="KW-0489">Methyltransferase</keyword>
<dbReference type="PANTHER" id="PTHR43861:SF1">
    <property type="entry name" value="TRANS-ACONITATE 2-METHYLTRANSFERASE"/>
    <property type="match status" value="1"/>
</dbReference>
<gene>
    <name evidence="2" type="ORF">SAMN05216266_101106</name>
</gene>
<dbReference type="Gene3D" id="3.40.50.150">
    <property type="entry name" value="Vaccinia Virus protein VP39"/>
    <property type="match status" value="1"/>
</dbReference>
<evidence type="ECO:0000259" key="1">
    <source>
        <dbReference type="Pfam" id="PF08241"/>
    </source>
</evidence>
<dbReference type="SUPFAM" id="SSF53335">
    <property type="entry name" value="S-adenosyl-L-methionine-dependent methyltransferases"/>
    <property type="match status" value="1"/>
</dbReference>
<dbReference type="InterPro" id="IPR029063">
    <property type="entry name" value="SAM-dependent_MTases_sf"/>
</dbReference>
<feature type="domain" description="Methyltransferase type 11" evidence="1">
    <location>
        <begin position="88"/>
        <end position="178"/>
    </location>
</feature>